<evidence type="ECO:0000313" key="2">
    <source>
        <dbReference type="EMBL" id="SFZ75910.1"/>
    </source>
</evidence>
<name>A0A1K2HGM9_9LACT</name>
<reference evidence="1 4" key="1">
    <citation type="submission" date="2014-12" db="EMBL/GenBank/DDBJ databases">
        <title>Draft genome sequences of 10 type strains of Lactococcus.</title>
        <authorList>
            <person name="Sun Z."/>
            <person name="Zhong Z."/>
            <person name="Liu W."/>
            <person name="Zhang W."/>
            <person name="Zhang H."/>
        </authorList>
    </citation>
    <scope>NUCLEOTIDE SEQUENCE [LARGE SCALE GENOMIC DNA]</scope>
    <source>
        <strain evidence="1 4">DSM 22330</strain>
    </source>
</reference>
<proteinExistence type="predicted"/>
<dbReference type="Gene3D" id="1.20.59.10">
    <property type="entry name" value="Chorismate mutase"/>
    <property type="match status" value="1"/>
</dbReference>
<evidence type="ECO:0000313" key="3">
    <source>
        <dbReference type="Proteomes" id="UP000185655"/>
    </source>
</evidence>
<reference evidence="2 3" key="2">
    <citation type="submission" date="2016-11" db="EMBL/GenBank/DDBJ databases">
        <authorList>
            <person name="Jaros S."/>
            <person name="Januszkiewicz K."/>
            <person name="Wedrychowicz H."/>
        </authorList>
    </citation>
    <scope>NUCLEOTIDE SEQUENCE [LARGE SCALE GENOMIC DNA]</scope>
    <source>
        <strain evidence="2 3">DSM 22330</strain>
    </source>
</reference>
<evidence type="ECO:0000313" key="4">
    <source>
        <dbReference type="Proteomes" id="UP000218979"/>
    </source>
</evidence>
<evidence type="ECO:0000313" key="1">
    <source>
        <dbReference type="EMBL" id="PCS02696.1"/>
    </source>
</evidence>
<dbReference type="STRING" id="1122154.SAMN02746068_01775"/>
<dbReference type="EMBL" id="FPKS01000012">
    <property type="protein sequence ID" value="SFZ75910.1"/>
    <property type="molecule type" value="Genomic_DNA"/>
</dbReference>
<accession>A0A1K2HGM9</accession>
<dbReference type="RefSeq" id="WP_179295333.1">
    <property type="nucleotide sequence ID" value="NZ_FPKS01000012.1"/>
</dbReference>
<dbReference type="EMBL" id="JXJT01000014">
    <property type="protein sequence ID" value="PCS02696.1"/>
    <property type="molecule type" value="Genomic_DNA"/>
</dbReference>
<dbReference type="Proteomes" id="UP000218979">
    <property type="component" value="Unassembled WGS sequence"/>
</dbReference>
<dbReference type="InterPro" id="IPR036979">
    <property type="entry name" value="CM_dom_sf"/>
</dbReference>
<dbReference type="InterPro" id="IPR036263">
    <property type="entry name" value="Chorismate_II_sf"/>
</dbReference>
<protein>
    <submittedName>
        <fullName evidence="2">Chorismate mutase type II</fullName>
    </submittedName>
</protein>
<sequence>MAADKMDTRSKIKQIDIELLALIKARGELVKQVVASDWQV</sequence>
<dbReference type="SUPFAM" id="SSF48600">
    <property type="entry name" value="Chorismate mutase II"/>
    <property type="match status" value="1"/>
</dbReference>
<organism evidence="2 3">
    <name type="scientific">Pseudolactococcus chungangensis CAU 28 = DSM 22330</name>
    <dbReference type="NCBI Taxonomy" id="1122154"/>
    <lineage>
        <taxon>Bacteria</taxon>
        <taxon>Bacillati</taxon>
        <taxon>Bacillota</taxon>
        <taxon>Bacilli</taxon>
        <taxon>Lactobacillales</taxon>
        <taxon>Streptococcaceae</taxon>
        <taxon>Pseudolactococcus</taxon>
    </lineage>
</organism>
<dbReference type="Proteomes" id="UP000185655">
    <property type="component" value="Unassembled WGS sequence"/>
</dbReference>
<dbReference type="GO" id="GO:0046417">
    <property type="term" value="P:chorismate metabolic process"/>
    <property type="evidence" value="ECO:0007669"/>
    <property type="project" value="InterPro"/>
</dbReference>
<dbReference type="AlphaFoldDB" id="A0A1K2HGM9"/>
<gene>
    <name evidence="1" type="ORF">RR45_GL000503</name>
    <name evidence="2" type="ORF">SAMN02746068_01775</name>
</gene>
<keyword evidence="4" id="KW-1185">Reference proteome</keyword>